<keyword evidence="3" id="KW-1185">Reference proteome</keyword>
<dbReference type="Proteomes" id="UP000017836">
    <property type="component" value="Unassembled WGS sequence"/>
</dbReference>
<reference evidence="3" key="1">
    <citation type="journal article" date="2013" name="Science">
        <title>The Amborella genome and the evolution of flowering plants.</title>
        <authorList>
            <consortium name="Amborella Genome Project"/>
        </authorList>
    </citation>
    <scope>NUCLEOTIDE SEQUENCE [LARGE SCALE GENOMIC DNA]</scope>
</reference>
<dbReference type="HOGENOM" id="CLU_1551551_0_0_1"/>
<feature type="non-terminal residue" evidence="2">
    <location>
        <position position="173"/>
    </location>
</feature>
<gene>
    <name evidence="2" type="ORF">AMTR_s00058p00151070</name>
</gene>
<name>W1PF42_AMBTC</name>
<accession>W1PF42</accession>
<feature type="region of interest" description="Disordered" evidence="1">
    <location>
        <begin position="102"/>
        <end position="173"/>
    </location>
</feature>
<dbReference type="EMBL" id="KI393888">
    <property type="protein sequence ID" value="ERN06593.1"/>
    <property type="molecule type" value="Genomic_DNA"/>
</dbReference>
<evidence type="ECO:0000313" key="2">
    <source>
        <dbReference type="EMBL" id="ERN06593.1"/>
    </source>
</evidence>
<sequence length="173" mass="19333">MIVTQRRNQRRRHHPHPKIIGLLKKDSITHHQLISRPRFVGQTNGYLVRWPLVIQITIPLLSIPPHSLSSPVNVTLHMPPCPLTLVLGQLLARDSNHAEHLAPRESWSQVPLSNPSSISPQSSTLCLKLHPGSSLSPGRQSDLDDPAPDPHVWFSRSYPSNQPKESHPLALPP</sequence>
<evidence type="ECO:0000256" key="1">
    <source>
        <dbReference type="SAM" id="MobiDB-lite"/>
    </source>
</evidence>
<dbReference type="Gramene" id="ERN06593">
    <property type="protein sequence ID" value="ERN06593"/>
    <property type="gene ID" value="AMTR_s00058p00151070"/>
</dbReference>
<dbReference type="AlphaFoldDB" id="W1PF42"/>
<proteinExistence type="predicted"/>
<evidence type="ECO:0000313" key="3">
    <source>
        <dbReference type="Proteomes" id="UP000017836"/>
    </source>
</evidence>
<feature type="compositionally biased region" description="Low complexity" evidence="1">
    <location>
        <begin position="111"/>
        <end position="123"/>
    </location>
</feature>
<protein>
    <submittedName>
        <fullName evidence="2">Uncharacterized protein</fullName>
    </submittedName>
</protein>
<organism evidence="2 3">
    <name type="scientific">Amborella trichopoda</name>
    <dbReference type="NCBI Taxonomy" id="13333"/>
    <lineage>
        <taxon>Eukaryota</taxon>
        <taxon>Viridiplantae</taxon>
        <taxon>Streptophyta</taxon>
        <taxon>Embryophyta</taxon>
        <taxon>Tracheophyta</taxon>
        <taxon>Spermatophyta</taxon>
        <taxon>Magnoliopsida</taxon>
        <taxon>Amborellales</taxon>
        <taxon>Amborellaceae</taxon>
        <taxon>Amborella</taxon>
    </lineage>
</organism>